<proteinExistence type="predicted"/>
<dbReference type="EMBL" id="QKLU01000003">
    <property type="protein sequence ID" value="PYF74859.1"/>
    <property type="molecule type" value="Genomic_DNA"/>
</dbReference>
<dbReference type="InterPro" id="IPR010559">
    <property type="entry name" value="Sig_transdc_His_kin_internal"/>
</dbReference>
<accession>A0A318UTA7</accession>
<dbReference type="InterPro" id="IPR036890">
    <property type="entry name" value="HATPase_C_sf"/>
</dbReference>
<evidence type="ECO:0000256" key="1">
    <source>
        <dbReference type="SAM" id="Phobius"/>
    </source>
</evidence>
<dbReference type="GO" id="GO:0016020">
    <property type="term" value="C:membrane"/>
    <property type="evidence" value="ECO:0007669"/>
    <property type="project" value="InterPro"/>
</dbReference>
<protein>
    <submittedName>
        <fullName evidence="3">GHKL domain-containing protein</fullName>
    </submittedName>
</protein>
<dbReference type="Pfam" id="PF06580">
    <property type="entry name" value="His_kinase"/>
    <property type="match status" value="1"/>
</dbReference>
<comment type="caution">
    <text evidence="3">The sequence shown here is derived from an EMBL/GenBank/DDBJ whole genome shotgun (WGS) entry which is preliminary data.</text>
</comment>
<dbReference type="PANTHER" id="PTHR34220:SF7">
    <property type="entry name" value="SENSOR HISTIDINE KINASE YPDA"/>
    <property type="match status" value="1"/>
</dbReference>
<evidence type="ECO:0000313" key="3">
    <source>
        <dbReference type="EMBL" id="PYF74859.1"/>
    </source>
</evidence>
<name>A0A318UTA7_9SPHI</name>
<keyword evidence="1" id="KW-1133">Transmembrane helix</keyword>
<evidence type="ECO:0000259" key="2">
    <source>
        <dbReference type="Pfam" id="PF06580"/>
    </source>
</evidence>
<feature type="transmembrane region" description="Helical" evidence="1">
    <location>
        <begin position="58"/>
        <end position="82"/>
    </location>
</feature>
<dbReference type="RefSeq" id="WP_170123298.1">
    <property type="nucleotide sequence ID" value="NZ_QKLU01000003.1"/>
</dbReference>
<dbReference type="PANTHER" id="PTHR34220">
    <property type="entry name" value="SENSOR HISTIDINE KINASE YPDA"/>
    <property type="match status" value="1"/>
</dbReference>
<feature type="transmembrane region" description="Helical" evidence="1">
    <location>
        <begin position="24"/>
        <end position="46"/>
    </location>
</feature>
<dbReference type="AlphaFoldDB" id="A0A318UTA7"/>
<keyword evidence="1" id="KW-0472">Membrane</keyword>
<dbReference type="Proteomes" id="UP000248198">
    <property type="component" value="Unassembled WGS sequence"/>
</dbReference>
<evidence type="ECO:0000313" key="4">
    <source>
        <dbReference type="Proteomes" id="UP000248198"/>
    </source>
</evidence>
<gene>
    <name evidence="3" type="ORF">B0O44_103305</name>
</gene>
<dbReference type="GO" id="GO:0000155">
    <property type="term" value="F:phosphorelay sensor kinase activity"/>
    <property type="evidence" value="ECO:0007669"/>
    <property type="project" value="InterPro"/>
</dbReference>
<feature type="domain" description="Signal transduction histidine kinase internal region" evidence="2">
    <location>
        <begin position="144"/>
        <end position="222"/>
    </location>
</feature>
<dbReference type="Gene3D" id="3.30.565.10">
    <property type="entry name" value="Histidine kinase-like ATPase, C-terminal domain"/>
    <property type="match status" value="1"/>
</dbReference>
<keyword evidence="4" id="KW-1185">Reference proteome</keyword>
<reference evidence="3 4" key="1">
    <citation type="submission" date="2018-06" db="EMBL/GenBank/DDBJ databases">
        <title>Genomic Encyclopedia of Archaeal and Bacterial Type Strains, Phase II (KMG-II): from individual species to whole genera.</title>
        <authorList>
            <person name="Goeker M."/>
        </authorList>
    </citation>
    <scope>NUCLEOTIDE SEQUENCE [LARGE SCALE GENOMIC DNA]</scope>
    <source>
        <strain evidence="3 4">DSM 27372</strain>
    </source>
</reference>
<organism evidence="3 4">
    <name type="scientific">Pedobacter nutrimenti</name>
    <dbReference type="NCBI Taxonomy" id="1241337"/>
    <lineage>
        <taxon>Bacteria</taxon>
        <taxon>Pseudomonadati</taxon>
        <taxon>Bacteroidota</taxon>
        <taxon>Sphingobacteriia</taxon>
        <taxon>Sphingobacteriales</taxon>
        <taxon>Sphingobacteriaceae</taxon>
        <taxon>Pedobacter</taxon>
    </lineage>
</organism>
<sequence>MNMEYMWVKDALPDRTLLQLLPDMFLSVGGIIVPEIIFAYYILYVAYEWFLNTPRLRLLNLILTVLVFLGCVVLLKLFAFYIINNWTYQKRLTRAETWNIAIFLRAFVFFGFSSGLALSLKLFRKRTRLAKREKMLVQERLSVELKSLRNQLNPHFLFNTLNNIYSLTRKKSDMAPDAVLKLSNLLDFMLYKSETDTITLASEIQFLEDFIALEKIRYNERLSLSFKKNIEDPSAQIPPLLLLPLIENAFKHGASESQNEISITLEIIQKGNEVIFWIENNYDPLQNQSSNGIGLQNVSRRLKLLYKNHKIEITPQAGIFKVYLYLDLLSYGKT</sequence>
<dbReference type="InterPro" id="IPR050640">
    <property type="entry name" value="Bact_2-comp_sensor_kinase"/>
</dbReference>
<keyword evidence="1" id="KW-0812">Transmembrane</keyword>
<feature type="transmembrane region" description="Helical" evidence="1">
    <location>
        <begin position="102"/>
        <end position="123"/>
    </location>
</feature>
<dbReference type="SUPFAM" id="SSF55874">
    <property type="entry name" value="ATPase domain of HSP90 chaperone/DNA topoisomerase II/histidine kinase"/>
    <property type="match status" value="1"/>
</dbReference>